<dbReference type="Gene3D" id="1.25.40.10">
    <property type="entry name" value="Tetratricopeptide repeat domain"/>
    <property type="match status" value="1"/>
</dbReference>
<evidence type="ECO:0008006" key="3">
    <source>
        <dbReference type="Google" id="ProtNLM"/>
    </source>
</evidence>
<reference evidence="1 2" key="1">
    <citation type="submission" date="2019-06" db="EMBL/GenBank/DDBJ databases">
        <title>Pantoea dispersa Assembly.</title>
        <authorList>
            <person name="Wang J."/>
        </authorList>
    </citation>
    <scope>NUCLEOTIDE SEQUENCE [LARGE SCALE GENOMIC DNA]</scope>
    <source>
        <strain evidence="2">bio</strain>
    </source>
</reference>
<organism evidence="1 2">
    <name type="scientific">Pantoea dispersa</name>
    <dbReference type="NCBI Taxonomy" id="59814"/>
    <lineage>
        <taxon>Bacteria</taxon>
        <taxon>Pseudomonadati</taxon>
        <taxon>Pseudomonadota</taxon>
        <taxon>Gammaproteobacteria</taxon>
        <taxon>Enterobacterales</taxon>
        <taxon>Erwiniaceae</taxon>
        <taxon>Pantoea</taxon>
    </lineage>
</organism>
<comment type="caution">
    <text evidence="1">The sequence shown here is derived from an EMBL/GenBank/DDBJ whole genome shotgun (WGS) entry which is preliminary data.</text>
</comment>
<evidence type="ECO:0000313" key="1">
    <source>
        <dbReference type="EMBL" id="TQC76640.1"/>
    </source>
</evidence>
<name>A0ABY3A5H0_9GAMM</name>
<sequence length="634" mass="73510">MINALAIEKSFGVGNYILVDSTVELRNHLLLAGYKVLPICNQQLKNICDIEDEYDFIIINVEKSFHDLDCNDLRQFIKKNQSIKKVGFYKTEEDFEEKHFEDVISVFKENFFILDQFGNAESAVSDLILLKKERGKNNTIPAHTLKNELGFELIQYIRANENICIIGNDAGCLAGFLIENSEVGSVKKFSNVNNYITRIEKGIKEKFIKCKKKDDYFDCIIVIDELFQISDFTSLYYLGKNLCPGGRIIFKSDSFYIDELDEYFEIEATYHLEEVPNFCEKFGGEKHIGKLDNYYVVMKSPLKDIDLFKFKEKTYLYSSPPRHLLSFENDYCNPWLVKAMVEFPTRNKNKYALERYAKKIINSYRKDSPDYGSALAIIGYQRIASGDSDTVLSLIEGYINEVEKLLNKTPHQIRWLISLSVLAGELLKTQNKRQKALEMYCKAISYDYTEFSPTIGTKVLQAYYNIAIINYCNKEIKLSQKTLNKGLEISINLLNVEETEIIGDKNSPLVFTIFIYHDILDWTIKLFNLKNHLGKKNKLLPKLNGSTWSGMLKERMDAINNMEGMIKSRDAVIISQGEMLNERWNAINEMSKEIEAQRLLIEERWNAMQEMEQMIIERDNEILNLKNILALQKS</sequence>
<dbReference type="Proteomes" id="UP000319715">
    <property type="component" value="Unassembled WGS sequence"/>
</dbReference>
<accession>A0ABY3A5H0</accession>
<dbReference type="RefSeq" id="WP_141495230.1">
    <property type="nucleotide sequence ID" value="NZ_VICF01000001.1"/>
</dbReference>
<dbReference type="InterPro" id="IPR011990">
    <property type="entry name" value="TPR-like_helical_dom_sf"/>
</dbReference>
<proteinExistence type="predicted"/>
<evidence type="ECO:0000313" key="2">
    <source>
        <dbReference type="Proteomes" id="UP000319715"/>
    </source>
</evidence>
<protein>
    <recommendedName>
        <fullName evidence="3">Tetratricopeptide repeat protein</fullName>
    </recommendedName>
</protein>
<dbReference type="EMBL" id="VICF01000001">
    <property type="protein sequence ID" value="TQC76640.1"/>
    <property type="molecule type" value="Genomic_DNA"/>
</dbReference>
<gene>
    <name evidence="1" type="ORF">FK492_01125</name>
</gene>
<dbReference type="SUPFAM" id="SSF48452">
    <property type="entry name" value="TPR-like"/>
    <property type="match status" value="1"/>
</dbReference>
<keyword evidence="2" id="KW-1185">Reference proteome</keyword>